<proteinExistence type="predicted"/>
<dbReference type="Proteomes" id="UP001595947">
    <property type="component" value="Unassembled WGS sequence"/>
</dbReference>
<gene>
    <name evidence="3" type="ORF">ACFPBZ_19725</name>
</gene>
<dbReference type="PANTHER" id="PTHR46825:SF7">
    <property type="entry name" value="D-ALANYL-D-ALANINE CARBOXYPEPTIDASE"/>
    <property type="match status" value="1"/>
</dbReference>
<dbReference type="SUPFAM" id="SSF56601">
    <property type="entry name" value="beta-lactamase/transpeptidase-like"/>
    <property type="match status" value="1"/>
</dbReference>
<dbReference type="InterPro" id="IPR050491">
    <property type="entry name" value="AmpC-like"/>
</dbReference>
<sequence>MLDATAHAVTHRLAVEQSRGRAPSLVGGVVRDGALVWSGARGLVGNAPPHDDTQYRIGSITKTFVAVLVLRLREEGLLSLDDELGRHLPDAPAADATIAQLLAHSSGLAAETGAPWWERSDGSVRPDLASLVAGPPLRAPGRRHHYSNVGFGLLGVLVGTLRGTDWTVAMQDEILDPLGMGRTTYRPVGPHAEGFAVHPWADVLLPEPEHDHGLMAPAGQLWSTIDDLARYGAFLLRGDDRVLPRAVVEEMRVPSAPAEAGEPLRSQGLGLQLMRHQSRDLAGHTGSMPGFVATLWVDPAADLAAVACANVTSGPAISTLVADLLATVADREPRLPAPWAPAAVDPELLALLGPWYWGASPVALRLRGPDELHLGGLGGGARTSRFRPRPDGTWVGLDGYYAGETLRVVRGPDGAVSHLDLGSFVFTREPYAPGEVIPGDVPDGWRPG</sequence>
<name>A0ABV9YRK7_9PSEU</name>
<dbReference type="Gene3D" id="3.40.710.10">
    <property type="entry name" value="DD-peptidase/beta-lactamase superfamily"/>
    <property type="match status" value="1"/>
</dbReference>
<organism evidence="3 4">
    <name type="scientific">Actinomycetospora atypica</name>
    <dbReference type="NCBI Taxonomy" id="1290095"/>
    <lineage>
        <taxon>Bacteria</taxon>
        <taxon>Bacillati</taxon>
        <taxon>Actinomycetota</taxon>
        <taxon>Actinomycetes</taxon>
        <taxon>Pseudonocardiales</taxon>
        <taxon>Pseudonocardiaceae</taxon>
        <taxon>Actinomycetospora</taxon>
    </lineage>
</organism>
<dbReference type="PANTHER" id="PTHR46825">
    <property type="entry name" value="D-ALANYL-D-ALANINE-CARBOXYPEPTIDASE/ENDOPEPTIDASE AMPH"/>
    <property type="match status" value="1"/>
</dbReference>
<reference evidence="4" key="1">
    <citation type="journal article" date="2019" name="Int. J. Syst. Evol. Microbiol.">
        <title>The Global Catalogue of Microorganisms (GCM) 10K type strain sequencing project: providing services to taxonomists for standard genome sequencing and annotation.</title>
        <authorList>
            <consortium name="The Broad Institute Genomics Platform"/>
            <consortium name="The Broad Institute Genome Sequencing Center for Infectious Disease"/>
            <person name="Wu L."/>
            <person name="Ma J."/>
        </authorList>
    </citation>
    <scope>NUCLEOTIDE SEQUENCE [LARGE SCALE GENOMIC DNA]</scope>
    <source>
        <strain evidence="4">CGMCC 4.7093</strain>
    </source>
</reference>
<keyword evidence="3" id="KW-0378">Hydrolase</keyword>
<keyword evidence="4" id="KW-1185">Reference proteome</keyword>
<protein>
    <submittedName>
        <fullName evidence="3">Serine hydrolase domain-containing protein</fullName>
        <ecNumber evidence="3">3.-.-.-</ecNumber>
    </submittedName>
</protein>
<dbReference type="EMBL" id="JBHSIV010000023">
    <property type="protein sequence ID" value="MFC5064462.1"/>
    <property type="molecule type" value="Genomic_DNA"/>
</dbReference>
<evidence type="ECO:0000259" key="2">
    <source>
        <dbReference type="Pfam" id="PF24491"/>
    </source>
</evidence>
<comment type="caution">
    <text evidence="3">The sequence shown here is derived from an EMBL/GenBank/DDBJ whole genome shotgun (WGS) entry which is preliminary data.</text>
</comment>
<evidence type="ECO:0000313" key="3">
    <source>
        <dbReference type="EMBL" id="MFC5064462.1"/>
    </source>
</evidence>
<feature type="domain" description="DUF7586" evidence="2">
    <location>
        <begin position="344"/>
        <end position="428"/>
    </location>
</feature>
<dbReference type="RefSeq" id="WP_378037840.1">
    <property type="nucleotide sequence ID" value="NZ_JBHSIV010000023.1"/>
</dbReference>
<dbReference type="GO" id="GO:0016787">
    <property type="term" value="F:hydrolase activity"/>
    <property type="evidence" value="ECO:0007669"/>
    <property type="project" value="UniProtKB-KW"/>
</dbReference>
<evidence type="ECO:0000259" key="1">
    <source>
        <dbReference type="Pfam" id="PF00144"/>
    </source>
</evidence>
<dbReference type="InterPro" id="IPR001466">
    <property type="entry name" value="Beta-lactam-related"/>
</dbReference>
<dbReference type="Pfam" id="PF00144">
    <property type="entry name" value="Beta-lactamase"/>
    <property type="match status" value="1"/>
</dbReference>
<dbReference type="Pfam" id="PF24491">
    <property type="entry name" value="DUF7586"/>
    <property type="match status" value="1"/>
</dbReference>
<dbReference type="InterPro" id="IPR056008">
    <property type="entry name" value="DUF7586"/>
</dbReference>
<feature type="domain" description="Beta-lactamase-related" evidence="1">
    <location>
        <begin position="19"/>
        <end position="315"/>
    </location>
</feature>
<evidence type="ECO:0000313" key="4">
    <source>
        <dbReference type="Proteomes" id="UP001595947"/>
    </source>
</evidence>
<dbReference type="InterPro" id="IPR012338">
    <property type="entry name" value="Beta-lactam/transpept-like"/>
</dbReference>
<accession>A0ABV9YRK7</accession>
<dbReference type="EC" id="3.-.-.-" evidence="3"/>